<keyword evidence="5" id="KW-0645">Protease</keyword>
<dbReference type="GO" id="GO:0004222">
    <property type="term" value="F:metalloendopeptidase activity"/>
    <property type="evidence" value="ECO:0007669"/>
    <property type="project" value="InterPro"/>
</dbReference>
<dbReference type="SMART" id="SM00731">
    <property type="entry name" value="SprT"/>
    <property type="match status" value="1"/>
</dbReference>
<evidence type="ECO:0000256" key="9">
    <source>
        <dbReference type="ARBA" id="ARBA00022801"/>
    </source>
</evidence>
<feature type="signal peptide" evidence="17">
    <location>
        <begin position="1"/>
        <end position="16"/>
    </location>
</feature>
<evidence type="ECO:0000313" key="19">
    <source>
        <dbReference type="EMBL" id="CAB0038229.1"/>
    </source>
</evidence>
<feature type="chain" id="PRO_5026214763" description="Protein with SprT-like domain at the N terminus" evidence="17">
    <location>
        <begin position="17"/>
        <end position="597"/>
    </location>
</feature>
<evidence type="ECO:0000256" key="5">
    <source>
        <dbReference type="ARBA" id="ARBA00022670"/>
    </source>
</evidence>
<organism evidence="19 20">
    <name type="scientific">Trichogramma brassicae</name>
    <dbReference type="NCBI Taxonomy" id="86971"/>
    <lineage>
        <taxon>Eukaryota</taxon>
        <taxon>Metazoa</taxon>
        <taxon>Ecdysozoa</taxon>
        <taxon>Arthropoda</taxon>
        <taxon>Hexapoda</taxon>
        <taxon>Insecta</taxon>
        <taxon>Pterygota</taxon>
        <taxon>Neoptera</taxon>
        <taxon>Endopterygota</taxon>
        <taxon>Hymenoptera</taxon>
        <taxon>Apocrita</taxon>
        <taxon>Proctotrupomorpha</taxon>
        <taxon>Chalcidoidea</taxon>
        <taxon>Trichogrammatidae</taxon>
        <taxon>Trichogramma</taxon>
    </lineage>
</organism>
<dbReference type="GO" id="GO:0005694">
    <property type="term" value="C:chromosome"/>
    <property type="evidence" value="ECO:0007669"/>
    <property type="project" value="UniProtKB-SubCell"/>
</dbReference>
<evidence type="ECO:0000256" key="4">
    <source>
        <dbReference type="ARBA" id="ARBA00022454"/>
    </source>
</evidence>
<proteinExistence type="inferred from homology"/>
<dbReference type="GO" id="GO:0003697">
    <property type="term" value="F:single-stranded DNA binding"/>
    <property type="evidence" value="ECO:0007669"/>
    <property type="project" value="InterPro"/>
</dbReference>
<dbReference type="InterPro" id="IPR006640">
    <property type="entry name" value="SprT-like_domain"/>
</dbReference>
<dbReference type="EMBL" id="CADCXV010000898">
    <property type="protein sequence ID" value="CAB0038229.1"/>
    <property type="molecule type" value="Genomic_DNA"/>
</dbReference>
<evidence type="ECO:0000256" key="2">
    <source>
        <dbReference type="ARBA" id="ARBA00004286"/>
    </source>
</evidence>
<protein>
    <recommendedName>
        <fullName evidence="14">Protein with SprT-like domain at the N terminus</fullName>
    </recommendedName>
</protein>
<dbReference type="InterPro" id="IPR006642">
    <property type="entry name" value="Rad18_UBZ4"/>
</dbReference>
<dbReference type="AlphaFoldDB" id="A0A6H5IQZ7"/>
<accession>A0A6H5IQZ7</accession>
<dbReference type="GO" id="GO:0031593">
    <property type="term" value="F:polyubiquitin modification-dependent protein binding"/>
    <property type="evidence" value="ECO:0007669"/>
    <property type="project" value="TreeGrafter"/>
</dbReference>
<dbReference type="GO" id="GO:0005634">
    <property type="term" value="C:nucleus"/>
    <property type="evidence" value="ECO:0007669"/>
    <property type="project" value="UniProtKB-SubCell"/>
</dbReference>
<keyword evidence="12 15" id="KW-0234">DNA repair</keyword>
<evidence type="ECO:0000256" key="7">
    <source>
        <dbReference type="ARBA" id="ARBA00022763"/>
    </source>
</evidence>
<dbReference type="Pfam" id="PF22934">
    <property type="entry name" value="SPRTN_ZBD"/>
    <property type="match status" value="1"/>
</dbReference>
<keyword evidence="9" id="KW-0378">Hydrolase</keyword>
<evidence type="ECO:0000256" key="6">
    <source>
        <dbReference type="ARBA" id="ARBA00022723"/>
    </source>
</evidence>
<evidence type="ECO:0000256" key="15">
    <source>
        <dbReference type="PROSITE-ProRule" id="PRU01256"/>
    </source>
</evidence>
<sequence length="597" mass="67228">MRRAVLKISLLRQLWAVEVSTFESKNEKTVRGDRCQKSEIKNSVVYQKLLSAQKNKNGRPVSLVDSILEITDPTPNIHALFVQFNANFFWSKLLPVQVKWSPRMTSCAGICSFNPRNRECIISLSTPLLKLRPRKDLVETLLHEMIHAYLFLTNNDRDRDGHGPNFQNHMRRINNAAGTNITIYHTFHDEVKFYQQHWWRCNGPCQRRAPFFGTVRRAMNRAPGPNDLWWNEHEATCGGKFIKIKEPEKVEKPKKKADFKDKVPNNKTLVNWVQKTNSTNKITSSASVTAQPPKKSFVPNQSIINKGSINKTVSTVTSVDLKKLGNSTNNVHGWGTGGPSGRSSDSSNRFSTNNKVPSNKSVPRFSYSGTLGGSSTGQSILIQNNVTTKSSANQSIDLVETNNLNGPRISNEISKVDNVKIIFVTCPSCDDEVEESKINEHLDECLQEVNTKKKRKVDETSTVDCPICSKTLKPDDFNDHFVKCAELPDFVDLTSETTLKKESNDSGFSKSESSTKEENTPHVCLICNVKLKPNESLSEHLEECTSSLFDDGSLDSFTINEEDFKNSTILDEYPCPVCMKLVNESKMNEHLDVCTQT</sequence>
<keyword evidence="6" id="KW-0479">Metal-binding</keyword>
<dbReference type="Pfam" id="PF10263">
    <property type="entry name" value="SprT-like"/>
    <property type="match status" value="1"/>
</dbReference>
<feature type="domain" description="UBZ4-type" evidence="18">
    <location>
        <begin position="423"/>
        <end position="450"/>
    </location>
</feature>
<feature type="compositionally biased region" description="Low complexity" evidence="16">
    <location>
        <begin position="341"/>
        <end position="354"/>
    </location>
</feature>
<comment type="similarity">
    <text evidence="3">Belongs to the Spartan family.</text>
</comment>
<dbReference type="Gene3D" id="3.30.160.60">
    <property type="entry name" value="Classic Zinc Finger"/>
    <property type="match status" value="2"/>
</dbReference>
<evidence type="ECO:0000256" key="3">
    <source>
        <dbReference type="ARBA" id="ARBA00010724"/>
    </source>
</evidence>
<evidence type="ECO:0000256" key="10">
    <source>
        <dbReference type="ARBA" id="ARBA00022833"/>
    </source>
</evidence>
<dbReference type="Proteomes" id="UP000479190">
    <property type="component" value="Unassembled WGS sequence"/>
</dbReference>
<evidence type="ECO:0000256" key="8">
    <source>
        <dbReference type="ARBA" id="ARBA00022771"/>
    </source>
</evidence>
<dbReference type="PANTHER" id="PTHR21220">
    <property type="entry name" value="DNA-DEPENDENT METALLOPROTEASE SPRTN"/>
    <property type="match status" value="1"/>
</dbReference>
<evidence type="ECO:0000313" key="20">
    <source>
        <dbReference type="Proteomes" id="UP000479190"/>
    </source>
</evidence>
<keyword evidence="10" id="KW-0862">Zinc</keyword>
<evidence type="ECO:0000256" key="16">
    <source>
        <dbReference type="SAM" id="MobiDB-lite"/>
    </source>
</evidence>
<keyword evidence="11" id="KW-0482">Metalloprotease</keyword>
<dbReference type="PANTHER" id="PTHR21220:SF0">
    <property type="entry name" value="DNA-DEPENDENT METALLOPROTEASE SPRTN"/>
    <property type="match status" value="1"/>
</dbReference>
<dbReference type="InterPro" id="IPR044245">
    <property type="entry name" value="Spartan"/>
</dbReference>
<keyword evidence="20" id="KW-1185">Reference proteome</keyword>
<keyword evidence="13" id="KW-0539">Nucleus</keyword>
<evidence type="ECO:0000256" key="14">
    <source>
        <dbReference type="ARBA" id="ARBA00030396"/>
    </source>
</evidence>
<evidence type="ECO:0000256" key="1">
    <source>
        <dbReference type="ARBA" id="ARBA00004123"/>
    </source>
</evidence>
<dbReference type="SMART" id="SM00734">
    <property type="entry name" value="ZnF_Rad18"/>
    <property type="match status" value="4"/>
</dbReference>
<evidence type="ECO:0000259" key="18">
    <source>
        <dbReference type="PROSITE" id="PS51908"/>
    </source>
</evidence>
<comment type="subcellular location">
    <subcellularLocation>
        <location evidence="2">Chromosome</location>
    </subcellularLocation>
    <subcellularLocation>
        <location evidence="1">Nucleus</location>
    </subcellularLocation>
</comment>
<reference evidence="19 20" key="1">
    <citation type="submission" date="2020-02" db="EMBL/GenBank/DDBJ databases">
        <authorList>
            <person name="Ferguson B K."/>
        </authorList>
    </citation>
    <scope>NUCLEOTIDE SEQUENCE [LARGE SCALE GENOMIC DNA]</scope>
</reference>
<name>A0A6H5IQZ7_9HYME</name>
<dbReference type="InterPro" id="IPR055220">
    <property type="entry name" value="SPRTN_ZBD"/>
</dbReference>
<gene>
    <name evidence="19" type="ORF">TBRA_LOCUS10017</name>
</gene>
<keyword evidence="4" id="KW-0158">Chromosome</keyword>
<keyword evidence="7 15" id="KW-0227">DNA damage</keyword>
<keyword evidence="17" id="KW-0732">Signal</keyword>
<dbReference type="OrthoDB" id="5236983at2759"/>
<dbReference type="GO" id="GO:0006508">
    <property type="term" value="P:proteolysis"/>
    <property type="evidence" value="ECO:0007669"/>
    <property type="project" value="UniProtKB-KW"/>
</dbReference>
<evidence type="ECO:0000256" key="11">
    <source>
        <dbReference type="ARBA" id="ARBA00023049"/>
    </source>
</evidence>
<evidence type="ECO:0000256" key="12">
    <source>
        <dbReference type="ARBA" id="ARBA00023204"/>
    </source>
</evidence>
<evidence type="ECO:0000256" key="13">
    <source>
        <dbReference type="ARBA" id="ARBA00023242"/>
    </source>
</evidence>
<evidence type="ECO:0000256" key="17">
    <source>
        <dbReference type="SAM" id="SignalP"/>
    </source>
</evidence>
<dbReference type="PROSITE" id="PS51908">
    <property type="entry name" value="ZF_UBZ4"/>
    <property type="match status" value="1"/>
</dbReference>
<dbReference type="GO" id="GO:0006281">
    <property type="term" value="P:DNA repair"/>
    <property type="evidence" value="ECO:0007669"/>
    <property type="project" value="UniProtKB-KW"/>
</dbReference>
<feature type="region of interest" description="Disordered" evidence="16">
    <location>
        <begin position="324"/>
        <end position="369"/>
    </location>
</feature>
<dbReference type="GO" id="GO:0008270">
    <property type="term" value="F:zinc ion binding"/>
    <property type="evidence" value="ECO:0007669"/>
    <property type="project" value="UniProtKB-KW"/>
</dbReference>
<keyword evidence="8 15" id="KW-0863">Zinc-finger</keyword>